<evidence type="ECO:0000259" key="14">
    <source>
        <dbReference type="PROSITE" id="PS50885"/>
    </source>
</evidence>
<evidence type="ECO:0000256" key="1">
    <source>
        <dbReference type="ARBA" id="ARBA00000085"/>
    </source>
</evidence>
<dbReference type="SMART" id="SM00387">
    <property type="entry name" value="HATPase_c"/>
    <property type="match status" value="1"/>
</dbReference>
<organism evidence="15 16">
    <name type="scientific">Nonomuraea mesophila</name>
    <dbReference type="NCBI Taxonomy" id="2530382"/>
    <lineage>
        <taxon>Bacteria</taxon>
        <taxon>Bacillati</taxon>
        <taxon>Actinomycetota</taxon>
        <taxon>Actinomycetes</taxon>
        <taxon>Streptosporangiales</taxon>
        <taxon>Streptosporangiaceae</taxon>
        <taxon>Nonomuraea</taxon>
    </lineage>
</organism>
<keyword evidence="16" id="KW-1185">Reference proteome</keyword>
<evidence type="ECO:0000313" key="16">
    <source>
        <dbReference type="Proteomes" id="UP000295136"/>
    </source>
</evidence>
<keyword evidence="7 15" id="KW-0418">Kinase</keyword>
<dbReference type="Gene3D" id="6.10.340.10">
    <property type="match status" value="1"/>
</dbReference>
<dbReference type="InterPro" id="IPR003660">
    <property type="entry name" value="HAMP_dom"/>
</dbReference>
<evidence type="ECO:0000256" key="10">
    <source>
        <dbReference type="ARBA" id="ARBA00023136"/>
    </source>
</evidence>
<dbReference type="PANTHER" id="PTHR45436:SF5">
    <property type="entry name" value="SENSOR HISTIDINE KINASE TRCS"/>
    <property type="match status" value="1"/>
</dbReference>
<evidence type="ECO:0000259" key="13">
    <source>
        <dbReference type="PROSITE" id="PS50109"/>
    </source>
</evidence>
<dbReference type="FunFam" id="1.10.287.130:FF:000001">
    <property type="entry name" value="Two-component sensor histidine kinase"/>
    <property type="match status" value="1"/>
</dbReference>
<feature type="domain" description="HAMP" evidence="14">
    <location>
        <begin position="77"/>
        <end position="130"/>
    </location>
</feature>
<reference evidence="15 16" key="1">
    <citation type="submission" date="2019-03" db="EMBL/GenBank/DDBJ databases">
        <title>Draft genome sequences of novel Actinobacteria.</title>
        <authorList>
            <person name="Sahin N."/>
            <person name="Ay H."/>
            <person name="Saygin H."/>
        </authorList>
    </citation>
    <scope>NUCLEOTIDE SEQUENCE [LARGE SCALE GENOMIC DNA]</scope>
    <source>
        <strain evidence="15 16">6K102</strain>
    </source>
</reference>
<dbReference type="EC" id="2.7.13.3" evidence="3"/>
<accession>A0A4R5EI26</accession>
<dbReference type="Gene3D" id="1.10.287.130">
    <property type="match status" value="1"/>
</dbReference>
<dbReference type="SUPFAM" id="SSF158472">
    <property type="entry name" value="HAMP domain-like"/>
    <property type="match status" value="1"/>
</dbReference>
<dbReference type="InterPro" id="IPR004358">
    <property type="entry name" value="Sig_transdc_His_kin-like_C"/>
</dbReference>
<dbReference type="GO" id="GO:0000155">
    <property type="term" value="F:phosphorelay sensor kinase activity"/>
    <property type="evidence" value="ECO:0007669"/>
    <property type="project" value="InterPro"/>
</dbReference>
<evidence type="ECO:0000256" key="7">
    <source>
        <dbReference type="ARBA" id="ARBA00022777"/>
    </source>
</evidence>
<evidence type="ECO:0000256" key="4">
    <source>
        <dbReference type="ARBA" id="ARBA00022553"/>
    </source>
</evidence>
<dbReference type="SMART" id="SM00304">
    <property type="entry name" value="HAMP"/>
    <property type="match status" value="1"/>
</dbReference>
<dbReference type="GO" id="GO:0005886">
    <property type="term" value="C:plasma membrane"/>
    <property type="evidence" value="ECO:0007669"/>
    <property type="project" value="UniProtKB-SubCell"/>
</dbReference>
<evidence type="ECO:0000256" key="5">
    <source>
        <dbReference type="ARBA" id="ARBA00022679"/>
    </source>
</evidence>
<dbReference type="InterPro" id="IPR036097">
    <property type="entry name" value="HisK_dim/P_sf"/>
</dbReference>
<comment type="caution">
    <text evidence="15">The sequence shown here is derived from an EMBL/GenBank/DDBJ whole genome shotgun (WGS) entry which is preliminary data.</text>
</comment>
<evidence type="ECO:0000256" key="9">
    <source>
        <dbReference type="ARBA" id="ARBA00023012"/>
    </source>
</evidence>
<keyword evidence="11" id="KW-0175">Coiled coil</keyword>
<dbReference type="PROSITE" id="PS50109">
    <property type="entry name" value="HIS_KIN"/>
    <property type="match status" value="1"/>
</dbReference>
<dbReference type="SMART" id="SM00388">
    <property type="entry name" value="HisKA"/>
    <property type="match status" value="1"/>
</dbReference>
<keyword evidence="4" id="KW-0597">Phosphoprotein</keyword>
<proteinExistence type="predicted"/>
<evidence type="ECO:0000256" key="2">
    <source>
        <dbReference type="ARBA" id="ARBA00004236"/>
    </source>
</evidence>
<evidence type="ECO:0000256" key="8">
    <source>
        <dbReference type="ARBA" id="ARBA00022989"/>
    </source>
</evidence>
<dbReference type="EMBL" id="SMLD01000150">
    <property type="protein sequence ID" value="TDE34165.1"/>
    <property type="molecule type" value="Genomic_DNA"/>
</dbReference>
<gene>
    <name evidence="15" type="ORF">E1295_37260</name>
</gene>
<evidence type="ECO:0000313" key="15">
    <source>
        <dbReference type="EMBL" id="TDE34165.1"/>
    </source>
</evidence>
<dbReference type="CDD" id="cd00075">
    <property type="entry name" value="HATPase"/>
    <property type="match status" value="1"/>
</dbReference>
<dbReference type="AlphaFoldDB" id="A0A4R5EI26"/>
<keyword evidence="8 12" id="KW-1133">Transmembrane helix</keyword>
<feature type="coiled-coil region" evidence="11">
    <location>
        <begin position="118"/>
        <end position="145"/>
    </location>
</feature>
<dbReference type="InterPro" id="IPR003594">
    <property type="entry name" value="HATPase_dom"/>
</dbReference>
<comment type="subcellular location">
    <subcellularLocation>
        <location evidence="2">Cell membrane</location>
    </subcellularLocation>
</comment>
<feature type="domain" description="Histidine kinase" evidence="13">
    <location>
        <begin position="145"/>
        <end position="357"/>
    </location>
</feature>
<evidence type="ECO:0000256" key="11">
    <source>
        <dbReference type="SAM" id="Coils"/>
    </source>
</evidence>
<dbReference type="CDD" id="cd06225">
    <property type="entry name" value="HAMP"/>
    <property type="match status" value="1"/>
</dbReference>
<dbReference type="Proteomes" id="UP000295136">
    <property type="component" value="Unassembled WGS sequence"/>
</dbReference>
<dbReference type="RefSeq" id="WP_132638149.1">
    <property type="nucleotide sequence ID" value="NZ_SMLD01000150.1"/>
</dbReference>
<comment type="catalytic activity">
    <reaction evidence="1">
        <text>ATP + protein L-histidine = ADP + protein N-phospho-L-histidine.</text>
        <dbReference type="EC" id="2.7.13.3"/>
    </reaction>
</comment>
<dbReference type="SUPFAM" id="SSF55874">
    <property type="entry name" value="ATPase domain of HSP90 chaperone/DNA topoisomerase II/histidine kinase"/>
    <property type="match status" value="1"/>
</dbReference>
<keyword evidence="6 12" id="KW-0812">Transmembrane</keyword>
<protein>
    <recommendedName>
        <fullName evidence="3">histidine kinase</fullName>
        <ecNumber evidence="3">2.7.13.3</ecNumber>
    </recommendedName>
</protein>
<dbReference type="Pfam" id="PF00512">
    <property type="entry name" value="HisKA"/>
    <property type="match status" value="1"/>
</dbReference>
<dbReference type="PRINTS" id="PR00344">
    <property type="entry name" value="BCTRLSENSOR"/>
</dbReference>
<dbReference type="InterPro" id="IPR005467">
    <property type="entry name" value="His_kinase_dom"/>
</dbReference>
<dbReference type="Pfam" id="PF02518">
    <property type="entry name" value="HATPase_c"/>
    <property type="match status" value="1"/>
</dbReference>
<keyword evidence="5" id="KW-0808">Transferase</keyword>
<feature type="transmembrane region" description="Helical" evidence="12">
    <location>
        <begin position="52"/>
        <end position="76"/>
    </location>
</feature>
<dbReference type="Pfam" id="PF00672">
    <property type="entry name" value="HAMP"/>
    <property type="match status" value="1"/>
</dbReference>
<dbReference type="PROSITE" id="PS50885">
    <property type="entry name" value="HAMP"/>
    <property type="match status" value="1"/>
</dbReference>
<dbReference type="InterPro" id="IPR036890">
    <property type="entry name" value="HATPase_C_sf"/>
</dbReference>
<dbReference type="SUPFAM" id="SSF47384">
    <property type="entry name" value="Homodimeric domain of signal transducing histidine kinase"/>
    <property type="match status" value="1"/>
</dbReference>
<keyword evidence="9" id="KW-0902">Two-component regulatory system</keyword>
<sequence>MALRTRLVLTSVGLVATALFLVAGATFGALQDWLQAATPEALLASSSELTSRIAFVLAGTSAAALVCLTLVAAHLVRRGLRPLDRIVDAAADIGAGDLERRVDAAPPGTEVGRLAYALNAMLAQLQAAFREREESEERLRRFVADASHELRTPVATIRGYAELFRRGARSRPEDAARAMERIESEAARMGLLVEELLLLTRLDAGRPMERAAVDLGALAADAVADALAVDPGRPVTLVRSGPVPVLGDPARLRQVAGNLLTNVLDHTPDGTPATVRVTTSGSYAVLEVSDEGPGIDAEQAERVFERFYRGNRQAGGQRGGGSGLGLSIVAAVVSAHGGEVRVLPGEGATFRVRLPRA</sequence>
<dbReference type="Gene3D" id="3.30.565.10">
    <property type="entry name" value="Histidine kinase-like ATPase, C-terminal domain"/>
    <property type="match status" value="1"/>
</dbReference>
<dbReference type="InterPro" id="IPR003661">
    <property type="entry name" value="HisK_dim/P_dom"/>
</dbReference>
<dbReference type="CDD" id="cd00082">
    <property type="entry name" value="HisKA"/>
    <property type="match status" value="1"/>
</dbReference>
<evidence type="ECO:0000256" key="6">
    <source>
        <dbReference type="ARBA" id="ARBA00022692"/>
    </source>
</evidence>
<keyword evidence="10 12" id="KW-0472">Membrane</keyword>
<dbReference type="InterPro" id="IPR050428">
    <property type="entry name" value="TCS_sensor_his_kinase"/>
</dbReference>
<evidence type="ECO:0000256" key="12">
    <source>
        <dbReference type="SAM" id="Phobius"/>
    </source>
</evidence>
<evidence type="ECO:0000256" key="3">
    <source>
        <dbReference type="ARBA" id="ARBA00012438"/>
    </source>
</evidence>
<name>A0A4R5EI26_9ACTN</name>
<dbReference type="PANTHER" id="PTHR45436">
    <property type="entry name" value="SENSOR HISTIDINE KINASE YKOH"/>
    <property type="match status" value="1"/>
</dbReference>